<comment type="caution">
    <text evidence="2">The sequence shown here is derived from an EMBL/GenBank/DDBJ whole genome shotgun (WGS) entry which is preliminary data.</text>
</comment>
<keyword evidence="1" id="KW-0472">Membrane</keyword>
<dbReference type="AlphaFoldDB" id="A0A1J5RAK3"/>
<keyword evidence="1" id="KW-0812">Transmembrane</keyword>
<evidence type="ECO:0000313" key="2">
    <source>
        <dbReference type="EMBL" id="OIQ89148.1"/>
    </source>
</evidence>
<keyword evidence="1" id="KW-1133">Transmembrane helix</keyword>
<dbReference type="Gene3D" id="3.30.700.10">
    <property type="entry name" value="Glycoprotein, Type 4 Pilin"/>
    <property type="match status" value="1"/>
</dbReference>
<dbReference type="EMBL" id="MLJW01000342">
    <property type="protein sequence ID" value="OIQ89148.1"/>
    <property type="molecule type" value="Genomic_DNA"/>
</dbReference>
<name>A0A1J5RAK3_9ZZZZ</name>
<feature type="transmembrane region" description="Helical" evidence="1">
    <location>
        <begin position="12"/>
        <end position="34"/>
    </location>
</feature>
<dbReference type="Pfam" id="PF07963">
    <property type="entry name" value="N_methyl"/>
    <property type="match status" value="1"/>
</dbReference>
<sequence>MPAQKGFTLIEMAVVLAIIGLILSSGLMMIGPVMEKNRITQTSQNMDQVESALQLFAIRNQRLPCPADGSLTAGNALYGVEQPSGGTATACTVAAANAVIPWVTLGLAENLSLDGWNRRFSYMAANSQTGGTAADSLVYTGCLYRNVSSGSRPTLCDPDGLTPSYPYGNYLKVENTAGTEITTANPGGTPTTSTVSSYGGRAAYVLISHGHNGYYGWQQNGVQIAAGAVHTYELDNSAYTVANTFVQGPENDSNTANHFDDIVRWRTPAYLIQTCGSGACGNP</sequence>
<proteinExistence type="predicted"/>
<protein>
    <recommendedName>
        <fullName evidence="3">Type II secretion system protein G</fullName>
    </recommendedName>
</protein>
<accession>A0A1J5RAK3</accession>
<evidence type="ECO:0008006" key="3">
    <source>
        <dbReference type="Google" id="ProtNLM"/>
    </source>
</evidence>
<dbReference type="InterPro" id="IPR045584">
    <property type="entry name" value="Pilin-like"/>
</dbReference>
<dbReference type="SUPFAM" id="SSF54523">
    <property type="entry name" value="Pili subunits"/>
    <property type="match status" value="1"/>
</dbReference>
<dbReference type="NCBIfam" id="TIGR02532">
    <property type="entry name" value="IV_pilin_GFxxxE"/>
    <property type="match status" value="1"/>
</dbReference>
<evidence type="ECO:0000256" key="1">
    <source>
        <dbReference type="SAM" id="Phobius"/>
    </source>
</evidence>
<reference evidence="2" key="1">
    <citation type="submission" date="2016-10" db="EMBL/GenBank/DDBJ databases">
        <title>Sequence of Gallionella enrichment culture.</title>
        <authorList>
            <person name="Poehlein A."/>
            <person name="Muehling M."/>
            <person name="Daniel R."/>
        </authorList>
    </citation>
    <scope>NUCLEOTIDE SEQUENCE</scope>
</reference>
<dbReference type="InterPro" id="IPR012902">
    <property type="entry name" value="N_methyl_site"/>
</dbReference>
<gene>
    <name evidence="2" type="ORF">GALL_289690</name>
</gene>
<organism evidence="2">
    <name type="scientific">mine drainage metagenome</name>
    <dbReference type="NCBI Taxonomy" id="410659"/>
    <lineage>
        <taxon>unclassified sequences</taxon>
        <taxon>metagenomes</taxon>
        <taxon>ecological metagenomes</taxon>
    </lineage>
</organism>